<keyword evidence="3" id="KW-0679">Respiratory chain</keyword>
<evidence type="ECO:0000313" key="13">
    <source>
        <dbReference type="EMBL" id="PVU86234.1"/>
    </source>
</evidence>
<dbReference type="SUPFAM" id="SSF63411">
    <property type="entry name" value="LuxS/MPP-like metallohydrolase"/>
    <property type="match status" value="2"/>
</dbReference>
<evidence type="ECO:0000256" key="5">
    <source>
        <dbReference type="ARBA" id="ARBA00022946"/>
    </source>
</evidence>
<protein>
    <recommendedName>
        <fullName evidence="10">Cytochrome b-c1 complex subunit 2, mitochondrial</fullName>
    </recommendedName>
</protein>
<dbReference type="GO" id="GO:0005743">
    <property type="term" value="C:mitochondrial inner membrane"/>
    <property type="evidence" value="ECO:0007669"/>
    <property type="project" value="UniProtKB-SubCell"/>
</dbReference>
<comment type="subcellular location">
    <subcellularLocation>
        <location evidence="1">Mitochondrion inner membrane</location>
        <topology evidence="1">Peripheral membrane protein</topology>
        <orientation evidence="1">Matrix side</orientation>
    </subcellularLocation>
</comment>
<evidence type="ECO:0000256" key="6">
    <source>
        <dbReference type="ARBA" id="ARBA00022982"/>
    </source>
</evidence>
<name>A0A2T9Y1S4_9FUNG</name>
<reference evidence="13 14" key="1">
    <citation type="journal article" date="2018" name="MBio">
        <title>Comparative Genomics Reveals the Core Gene Toolbox for the Fungus-Insect Symbiosis.</title>
        <authorList>
            <person name="Wang Y."/>
            <person name="Stata M."/>
            <person name="Wang W."/>
            <person name="Stajich J.E."/>
            <person name="White M.M."/>
            <person name="Moncalvo J.M."/>
        </authorList>
    </citation>
    <scope>NUCLEOTIDE SEQUENCE [LARGE SCALE GENOMIC DNA]</scope>
    <source>
        <strain evidence="13 14">SWE-8-4</strain>
    </source>
</reference>
<keyword evidence="8" id="KW-0472">Membrane</keyword>
<comment type="caution">
    <text evidence="13">The sequence shown here is derived from an EMBL/GenBank/DDBJ whole genome shotgun (WGS) entry which is preliminary data.</text>
</comment>
<dbReference type="Proteomes" id="UP000245383">
    <property type="component" value="Unassembled WGS sequence"/>
</dbReference>
<dbReference type="Pfam" id="PF05193">
    <property type="entry name" value="Peptidase_M16_C"/>
    <property type="match status" value="1"/>
</dbReference>
<keyword evidence="5" id="KW-0809">Transit peptide</keyword>
<evidence type="ECO:0000256" key="1">
    <source>
        <dbReference type="ARBA" id="ARBA00004443"/>
    </source>
</evidence>
<feature type="domain" description="Peptidase M16 N-terminal" evidence="11">
    <location>
        <begin position="45"/>
        <end position="185"/>
    </location>
</feature>
<comment type="similarity">
    <text evidence="9">Belongs to the peptidase M16 family. UQCRC2/QCR2 subfamily.</text>
</comment>
<keyword evidence="7" id="KW-0496">Mitochondrion</keyword>
<evidence type="ECO:0000256" key="7">
    <source>
        <dbReference type="ARBA" id="ARBA00023128"/>
    </source>
</evidence>
<evidence type="ECO:0000256" key="2">
    <source>
        <dbReference type="ARBA" id="ARBA00022448"/>
    </source>
</evidence>
<evidence type="ECO:0000256" key="4">
    <source>
        <dbReference type="ARBA" id="ARBA00022792"/>
    </source>
</evidence>
<dbReference type="STRING" id="133385.A0A2T9Y1S4"/>
<evidence type="ECO:0000256" key="9">
    <source>
        <dbReference type="ARBA" id="ARBA00038146"/>
    </source>
</evidence>
<keyword evidence="6" id="KW-0249">Electron transport</keyword>
<evidence type="ECO:0000259" key="12">
    <source>
        <dbReference type="Pfam" id="PF05193"/>
    </source>
</evidence>
<dbReference type="GO" id="GO:0046872">
    <property type="term" value="F:metal ion binding"/>
    <property type="evidence" value="ECO:0007669"/>
    <property type="project" value="InterPro"/>
</dbReference>
<dbReference type="PANTHER" id="PTHR11851">
    <property type="entry name" value="METALLOPROTEASE"/>
    <property type="match status" value="1"/>
</dbReference>
<dbReference type="PANTHER" id="PTHR11851:SF209">
    <property type="entry name" value="CYTOCHROME B-C1 COMPLEX SUBUNIT 2, MITOCHONDRIAL"/>
    <property type="match status" value="1"/>
</dbReference>
<dbReference type="InterPro" id="IPR007863">
    <property type="entry name" value="Peptidase_M16_C"/>
</dbReference>
<feature type="domain" description="Peptidase M16 C-terminal" evidence="12">
    <location>
        <begin position="197"/>
        <end position="363"/>
    </location>
</feature>
<evidence type="ECO:0000256" key="10">
    <source>
        <dbReference type="ARBA" id="ARBA00040751"/>
    </source>
</evidence>
<dbReference type="FunFam" id="3.30.830.10:FF:000021">
    <property type="entry name" value="Cytochrome b-c1 complex subunit 2"/>
    <property type="match status" value="1"/>
</dbReference>
<organism evidence="13 14">
    <name type="scientific">Smittium simulii</name>
    <dbReference type="NCBI Taxonomy" id="133385"/>
    <lineage>
        <taxon>Eukaryota</taxon>
        <taxon>Fungi</taxon>
        <taxon>Fungi incertae sedis</taxon>
        <taxon>Zoopagomycota</taxon>
        <taxon>Kickxellomycotina</taxon>
        <taxon>Harpellomycetes</taxon>
        <taxon>Harpellales</taxon>
        <taxon>Legeriomycetaceae</taxon>
        <taxon>Smittium</taxon>
    </lineage>
</organism>
<evidence type="ECO:0000313" key="14">
    <source>
        <dbReference type="Proteomes" id="UP000245383"/>
    </source>
</evidence>
<proteinExistence type="inferred from homology"/>
<gene>
    <name evidence="13" type="ORF">BB561_006778</name>
</gene>
<dbReference type="EMBL" id="MBFR01000705">
    <property type="protein sequence ID" value="PVU86234.1"/>
    <property type="molecule type" value="Genomic_DNA"/>
</dbReference>
<dbReference type="InterPro" id="IPR011249">
    <property type="entry name" value="Metalloenz_LuxS/M16"/>
</dbReference>
<evidence type="ECO:0000259" key="11">
    <source>
        <dbReference type="Pfam" id="PF00675"/>
    </source>
</evidence>
<dbReference type="AlphaFoldDB" id="A0A2T9Y1S4"/>
<accession>A0A2T9Y1S4</accession>
<dbReference type="Pfam" id="PF00675">
    <property type="entry name" value="Peptidase_M16"/>
    <property type="match status" value="1"/>
</dbReference>
<dbReference type="Gene3D" id="3.30.830.10">
    <property type="entry name" value="Metalloenzyme, LuxS/M16 peptidase-like"/>
    <property type="match status" value="2"/>
</dbReference>
<sequence length="433" mass="45872">MSQVLRLTRNKQAAASFAKRGFVSAASPSSAFTTTKNGVRVAAIPDSVANQLASVSVVLNNGSRFETATSAGAAHYLKDFAFRNSKKRTAFRKIREAELQGAMLSSEVTRENIIYTIECLKQDVPYFLDQLAEMTTSTLFNEWEFDEIQGHVQLEADIARANPHTLVLENLHKAAFRSGLGNSLFASHTSPISSSSEVEEYFNARFGSNSVAVIGTGISSSDLASLVEQTQLSSLSNNAAVSQLSKSKFYQGAEIHVDASAEHTHYAIAFQAPNPSTASLLAEYLGTNSHVKWCNGISPLGSLSTKLNANISAFSQSYSDVSFVGVNVVASSENIASAVSATINQIKSSTNASQLNAAAFERASSSSAMKAAIASETISGQRSTLSNAIFSSEHKSDAVDANIFASAAASVFAQKPTVASVGNTLSVPYLDTL</sequence>
<dbReference type="OrthoDB" id="6369905at2759"/>
<dbReference type="InterPro" id="IPR050361">
    <property type="entry name" value="MPP/UQCRC_Complex"/>
</dbReference>
<keyword evidence="4" id="KW-0999">Mitochondrion inner membrane</keyword>
<keyword evidence="2" id="KW-0813">Transport</keyword>
<evidence type="ECO:0000256" key="3">
    <source>
        <dbReference type="ARBA" id="ARBA00022660"/>
    </source>
</evidence>
<keyword evidence="14" id="KW-1185">Reference proteome</keyword>
<evidence type="ECO:0000256" key="8">
    <source>
        <dbReference type="ARBA" id="ARBA00023136"/>
    </source>
</evidence>
<dbReference type="InterPro" id="IPR011765">
    <property type="entry name" value="Pept_M16_N"/>
</dbReference>